<sequence>ERRPALRPAPPRLPVPADPARRGGVGARRGAALRSRPRRHGDRRGADADHHHHRPGARPTTGRARRGRQPRGAGRGRAGSRDAAAALGADPVAPRARAGGRRLRRHGGGVHRRRAAARPPGGHGAAARHPRDPAVVRPAASTGDVGRARRGGGERPADHGRDGDGAAHDRGDRWGDDCHGPRRRHDDRAGRHDRHDDAARRHGARGDGDGRDGAGRPGGHDRDDGHDRDHAV</sequence>
<organism evidence="2">
    <name type="scientific">uncultured Thermoleophilia bacterium</name>
    <dbReference type="NCBI Taxonomy" id="1497501"/>
    <lineage>
        <taxon>Bacteria</taxon>
        <taxon>Bacillati</taxon>
        <taxon>Actinomycetota</taxon>
        <taxon>Thermoleophilia</taxon>
        <taxon>environmental samples</taxon>
    </lineage>
</organism>
<feature type="region of interest" description="Disordered" evidence="1">
    <location>
        <begin position="1"/>
        <end position="232"/>
    </location>
</feature>
<reference evidence="2" key="1">
    <citation type="submission" date="2020-02" db="EMBL/GenBank/DDBJ databases">
        <authorList>
            <person name="Meier V. D."/>
        </authorList>
    </citation>
    <scope>NUCLEOTIDE SEQUENCE</scope>
    <source>
        <strain evidence="2">AVDCRST_MAG79</strain>
    </source>
</reference>
<evidence type="ECO:0000313" key="2">
    <source>
        <dbReference type="EMBL" id="CAA9536028.1"/>
    </source>
</evidence>
<gene>
    <name evidence="2" type="ORF">AVDCRST_MAG79-1371</name>
</gene>
<feature type="non-terminal residue" evidence="2">
    <location>
        <position position="1"/>
    </location>
</feature>
<name>A0A6J4TYR4_9ACTN</name>
<feature type="non-terminal residue" evidence="2">
    <location>
        <position position="232"/>
    </location>
</feature>
<protein>
    <submittedName>
        <fullName evidence="2">Uncharacterized protein</fullName>
    </submittedName>
</protein>
<feature type="compositionally biased region" description="Basic residues" evidence="1">
    <location>
        <begin position="98"/>
        <end position="116"/>
    </location>
</feature>
<feature type="compositionally biased region" description="Pro residues" evidence="1">
    <location>
        <begin position="7"/>
        <end position="17"/>
    </location>
</feature>
<evidence type="ECO:0000256" key="1">
    <source>
        <dbReference type="SAM" id="MobiDB-lite"/>
    </source>
</evidence>
<proteinExistence type="predicted"/>
<dbReference type="EMBL" id="CADCWC010000216">
    <property type="protein sequence ID" value="CAA9536028.1"/>
    <property type="molecule type" value="Genomic_DNA"/>
</dbReference>
<feature type="compositionally biased region" description="Basic and acidic residues" evidence="1">
    <location>
        <begin position="151"/>
        <end position="232"/>
    </location>
</feature>
<accession>A0A6J4TYR4</accession>
<dbReference type="AlphaFoldDB" id="A0A6J4TYR4"/>
<feature type="compositionally biased region" description="Low complexity" evidence="1">
    <location>
        <begin position="81"/>
        <end position="97"/>
    </location>
</feature>